<sequence>MEAKSKDAEQENGHLKKELEELRVGFAAQKKELEDEYQNYPSDDENATPNSSAQGNGVLSAAEPFDG</sequence>
<feature type="compositionally biased region" description="Polar residues" evidence="1">
    <location>
        <begin position="47"/>
        <end position="57"/>
    </location>
</feature>
<dbReference type="AlphaFoldDB" id="A0A438CXY9"/>
<name>A0A438CXY9_VITVI</name>
<feature type="region of interest" description="Disordered" evidence="1">
    <location>
        <begin position="33"/>
        <end position="67"/>
    </location>
</feature>
<evidence type="ECO:0000313" key="2">
    <source>
        <dbReference type="EMBL" id="RVW28068.1"/>
    </source>
</evidence>
<dbReference type="EMBL" id="QGNW01000343">
    <property type="protein sequence ID" value="RVW75647.1"/>
    <property type="molecule type" value="Genomic_DNA"/>
</dbReference>
<reference evidence="2 4" key="1">
    <citation type="journal article" date="2018" name="PLoS Genet.">
        <title>Population sequencing reveals clonal diversity and ancestral inbreeding in the grapevine cultivar Chardonnay.</title>
        <authorList>
            <person name="Roach M.J."/>
            <person name="Johnson D.L."/>
            <person name="Bohlmann J."/>
            <person name="van Vuuren H.J."/>
            <person name="Jones S.J."/>
            <person name="Pretorius I.S."/>
            <person name="Schmidt S.A."/>
            <person name="Borneman A.R."/>
        </authorList>
    </citation>
    <scope>NUCLEOTIDE SEQUENCE [LARGE SCALE GENOMIC DNA]</scope>
    <source>
        <strain evidence="4">cv. Chardonnay</strain>
        <strain evidence="2">I10V1</strain>
        <tissue evidence="2">Leaf</tissue>
    </source>
</reference>
<evidence type="ECO:0000313" key="4">
    <source>
        <dbReference type="Proteomes" id="UP000288805"/>
    </source>
</evidence>
<protein>
    <submittedName>
        <fullName evidence="2">Uncharacterized protein</fullName>
    </submittedName>
</protein>
<evidence type="ECO:0000256" key="1">
    <source>
        <dbReference type="SAM" id="MobiDB-lite"/>
    </source>
</evidence>
<dbReference type="EMBL" id="QGNW01001920">
    <property type="protein sequence ID" value="RVW28068.1"/>
    <property type="molecule type" value="Genomic_DNA"/>
</dbReference>
<feature type="compositionally biased region" description="Acidic residues" evidence="1">
    <location>
        <begin position="34"/>
        <end position="46"/>
    </location>
</feature>
<organism evidence="2 4">
    <name type="scientific">Vitis vinifera</name>
    <name type="common">Grape</name>
    <dbReference type="NCBI Taxonomy" id="29760"/>
    <lineage>
        <taxon>Eukaryota</taxon>
        <taxon>Viridiplantae</taxon>
        <taxon>Streptophyta</taxon>
        <taxon>Embryophyta</taxon>
        <taxon>Tracheophyta</taxon>
        <taxon>Spermatophyta</taxon>
        <taxon>Magnoliopsida</taxon>
        <taxon>eudicotyledons</taxon>
        <taxon>Gunneridae</taxon>
        <taxon>Pentapetalae</taxon>
        <taxon>rosids</taxon>
        <taxon>Vitales</taxon>
        <taxon>Vitaceae</taxon>
        <taxon>Viteae</taxon>
        <taxon>Vitis</taxon>
    </lineage>
</organism>
<comment type="caution">
    <text evidence="2">The sequence shown here is derived from an EMBL/GenBank/DDBJ whole genome shotgun (WGS) entry which is preliminary data.</text>
</comment>
<dbReference type="Gramene" id="Vitis15g00084.t01">
    <property type="protein sequence ID" value="Vitis15g00084.t01.CDS"/>
    <property type="gene ID" value="Vitis15g00084"/>
</dbReference>
<dbReference type="Proteomes" id="UP000288805">
    <property type="component" value="Unassembled WGS sequence"/>
</dbReference>
<accession>A0A438CXY9</accession>
<feature type="region of interest" description="Disordered" evidence="1">
    <location>
        <begin position="1"/>
        <end position="20"/>
    </location>
</feature>
<evidence type="ECO:0000313" key="3">
    <source>
        <dbReference type="EMBL" id="RVW75647.1"/>
    </source>
</evidence>
<proteinExistence type="predicted"/>
<gene>
    <name evidence="3" type="ORF">CK203_055245</name>
    <name evidence="2" type="ORF">CK203_097973</name>
</gene>